<dbReference type="RefSeq" id="WP_420850862.1">
    <property type="nucleotide sequence ID" value="NZ_JAAOZR010000039.1"/>
</dbReference>
<dbReference type="Proteomes" id="UP001519344">
    <property type="component" value="Unassembled WGS sequence"/>
</dbReference>
<organism evidence="2 3">
    <name type="scientific">Paenibacillus aceris</name>
    <dbReference type="NCBI Taxonomy" id="869555"/>
    <lineage>
        <taxon>Bacteria</taxon>
        <taxon>Bacillati</taxon>
        <taxon>Bacillota</taxon>
        <taxon>Bacilli</taxon>
        <taxon>Bacillales</taxon>
        <taxon>Paenibacillaceae</taxon>
        <taxon>Paenibacillus</taxon>
    </lineage>
</organism>
<accession>A0ABS4IA14</accession>
<dbReference type="EMBL" id="JAGGKV010000041">
    <property type="protein sequence ID" value="MBP1967762.1"/>
    <property type="molecule type" value="Genomic_DNA"/>
</dbReference>
<dbReference type="Pfam" id="PF13157">
    <property type="entry name" value="Enas"/>
    <property type="match status" value="1"/>
</dbReference>
<name>A0ABS4IA14_9BACL</name>
<sequence>MEKKCKRKRTIECNRQSKTRKRVKKCDRHSRTRKRLLKKLIFIHRCVPINQKCDSAIQTYFCVSSDSCVKNPTGTITIINTSKSCTMQITITKSSSDHEEVEVGPNSSFTAIFNDLKSVKILCKGQSNKDIDCTGTMELDLHYTLCS</sequence>
<feature type="domain" description="Endospore appendages core" evidence="1">
    <location>
        <begin position="46"/>
        <end position="144"/>
    </location>
</feature>
<keyword evidence="3" id="KW-1185">Reference proteome</keyword>
<protein>
    <recommendedName>
        <fullName evidence="1">Endospore appendages core domain-containing protein</fullName>
    </recommendedName>
</protein>
<evidence type="ECO:0000313" key="2">
    <source>
        <dbReference type="EMBL" id="MBP1967762.1"/>
    </source>
</evidence>
<evidence type="ECO:0000313" key="3">
    <source>
        <dbReference type="Proteomes" id="UP001519344"/>
    </source>
</evidence>
<dbReference type="InterPro" id="IPR025055">
    <property type="entry name" value="Ena_core"/>
</dbReference>
<comment type="caution">
    <text evidence="2">The sequence shown here is derived from an EMBL/GenBank/DDBJ whole genome shotgun (WGS) entry which is preliminary data.</text>
</comment>
<proteinExistence type="predicted"/>
<gene>
    <name evidence="2" type="ORF">J2Z65_007041</name>
</gene>
<evidence type="ECO:0000259" key="1">
    <source>
        <dbReference type="Pfam" id="PF13157"/>
    </source>
</evidence>
<reference evidence="2 3" key="1">
    <citation type="submission" date="2021-03" db="EMBL/GenBank/DDBJ databases">
        <title>Genomic Encyclopedia of Type Strains, Phase IV (KMG-IV): sequencing the most valuable type-strain genomes for metagenomic binning, comparative biology and taxonomic classification.</title>
        <authorList>
            <person name="Goeker M."/>
        </authorList>
    </citation>
    <scope>NUCLEOTIDE SEQUENCE [LARGE SCALE GENOMIC DNA]</scope>
    <source>
        <strain evidence="2 3">DSM 24950</strain>
    </source>
</reference>